<evidence type="ECO:0000256" key="7">
    <source>
        <dbReference type="SAM" id="SignalP"/>
    </source>
</evidence>
<evidence type="ECO:0000256" key="5">
    <source>
        <dbReference type="SAM" id="MobiDB-lite"/>
    </source>
</evidence>
<feature type="compositionally biased region" description="Polar residues" evidence="5">
    <location>
        <begin position="319"/>
        <end position="337"/>
    </location>
</feature>
<evidence type="ECO:0000313" key="9">
    <source>
        <dbReference type="Proteomes" id="UP000184330"/>
    </source>
</evidence>
<keyword evidence="2 6" id="KW-0812">Transmembrane</keyword>
<feature type="signal peptide" evidence="7">
    <location>
        <begin position="1"/>
        <end position="20"/>
    </location>
</feature>
<reference evidence="8 9" key="1">
    <citation type="submission" date="2016-03" db="EMBL/GenBank/DDBJ databases">
        <authorList>
            <person name="Ploux O."/>
        </authorList>
    </citation>
    <scope>NUCLEOTIDE SEQUENCE [LARGE SCALE GENOMIC DNA]</scope>
    <source>
        <strain evidence="8 9">UAMH 11012</strain>
    </source>
</reference>
<proteinExistence type="predicted"/>
<name>A0A1L7WMD7_9HELO</name>
<dbReference type="GO" id="GO:0016020">
    <property type="term" value="C:membrane"/>
    <property type="evidence" value="ECO:0007669"/>
    <property type="project" value="UniProtKB-SubCell"/>
</dbReference>
<comment type="subcellular location">
    <subcellularLocation>
        <location evidence="1">Membrane</location>
        <topology evidence="1">Single-pass membrane protein</topology>
    </subcellularLocation>
</comment>
<accession>A0A1L7WMD7</accession>
<dbReference type="GO" id="GO:0071944">
    <property type="term" value="C:cell periphery"/>
    <property type="evidence" value="ECO:0007669"/>
    <property type="project" value="UniProtKB-ARBA"/>
</dbReference>
<sequence length="346" mass="35705">MKFSFSFALALSLISTSVNAFVIRDPPVEATAVRHGHAISIPKPTAAPAEIELRRRQAASQRTLLGAGDNTCGFLHGDTSQPWGCTAGADCFFATATPLPANSTQTQTAGSVLCCDLKTGCPSAPAPTACVDRGQNDYNKTCTGACPTDPMTLKCTSGIYLFCNTLVFPTPSISALFCNYLSTYDALPAVTAHAFTPTIVAFAVSTTPSSTLPTTATSHSSPSSATPTSALSSSGSKSSPNEGKIIGGVLGGVAGLVLIAGLVILFLRWRNGREEEPEPVKEEAPVKEDKGKAVGKISTSTSEEVVGAAKPASDAGRSQKWSSRRNSAMAGSNSNKGSGKRVRVVG</sequence>
<dbReference type="PANTHER" id="PTHR15549">
    <property type="entry name" value="PAIRED IMMUNOGLOBULIN-LIKE TYPE 2 RECEPTOR"/>
    <property type="match status" value="1"/>
</dbReference>
<keyword evidence="4 6" id="KW-0472">Membrane</keyword>
<feature type="chain" id="PRO_5011978806" evidence="7">
    <location>
        <begin position="21"/>
        <end position="346"/>
    </location>
</feature>
<evidence type="ECO:0000256" key="2">
    <source>
        <dbReference type="ARBA" id="ARBA00022692"/>
    </source>
</evidence>
<feature type="compositionally biased region" description="Basic and acidic residues" evidence="5">
    <location>
        <begin position="274"/>
        <end position="292"/>
    </location>
</feature>
<evidence type="ECO:0000256" key="6">
    <source>
        <dbReference type="SAM" id="Phobius"/>
    </source>
</evidence>
<evidence type="ECO:0000313" key="8">
    <source>
        <dbReference type="EMBL" id="CZR53928.1"/>
    </source>
</evidence>
<keyword evidence="7" id="KW-0732">Signal</keyword>
<keyword evidence="9" id="KW-1185">Reference proteome</keyword>
<dbReference type="InterPro" id="IPR051694">
    <property type="entry name" value="Immunoregulatory_rcpt-like"/>
</dbReference>
<keyword evidence="3 6" id="KW-1133">Transmembrane helix</keyword>
<gene>
    <name evidence="8" type="ORF">PAC_03810</name>
</gene>
<feature type="region of interest" description="Disordered" evidence="5">
    <location>
        <begin position="274"/>
        <end position="346"/>
    </location>
</feature>
<dbReference type="AlphaFoldDB" id="A0A1L7WMD7"/>
<dbReference type="OrthoDB" id="5347452at2759"/>
<organism evidence="8 9">
    <name type="scientific">Phialocephala subalpina</name>
    <dbReference type="NCBI Taxonomy" id="576137"/>
    <lineage>
        <taxon>Eukaryota</taxon>
        <taxon>Fungi</taxon>
        <taxon>Dikarya</taxon>
        <taxon>Ascomycota</taxon>
        <taxon>Pezizomycotina</taxon>
        <taxon>Leotiomycetes</taxon>
        <taxon>Helotiales</taxon>
        <taxon>Mollisiaceae</taxon>
        <taxon>Phialocephala</taxon>
        <taxon>Phialocephala fortinii species complex</taxon>
    </lineage>
</organism>
<protein>
    <submittedName>
        <fullName evidence="8">Uncharacterized protein</fullName>
    </submittedName>
</protein>
<dbReference type="EMBL" id="FJOG01000004">
    <property type="protein sequence ID" value="CZR53928.1"/>
    <property type="molecule type" value="Genomic_DNA"/>
</dbReference>
<feature type="transmembrane region" description="Helical" evidence="6">
    <location>
        <begin position="245"/>
        <end position="267"/>
    </location>
</feature>
<feature type="region of interest" description="Disordered" evidence="5">
    <location>
        <begin position="211"/>
        <end position="240"/>
    </location>
</feature>
<evidence type="ECO:0000256" key="1">
    <source>
        <dbReference type="ARBA" id="ARBA00004167"/>
    </source>
</evidence>
<evidence type="ECO:0000256" key="3">
    <source>
        <dbReference type="ARBA" id="ARBA00022989"/>
    </source>
</evidence>
<dbReference type="PANTHER" id="PTHR15549:SF26">
    <property type="entry name" value="AXIAL BUDDING PATTERN PROTEIN 2-RELATED"/>
    <property type="match status" value="1"/>
</dbReference>
<evidence type="ECO:0000256" key="4">
    <source>
        <dbReference type="ARBA" id="ARBA00023136"/>
    </source>
</evidence>
<dbReference type="Proteomes" id="UP000184330">
    <property type="component" value="Unassembled WGS sequence"/>
</dbReference>